<evidence type="ECO:0000256" key="3">
    <source>
        <dbReference type="SAM" id="MobiDB-lite"/>
    </source>
</evidence>
<dbReference type="InterPro" id="IPR036875">
    <property type="entry name" value="Znf_CCHC_sf"/>
</dbReference>
<evidence type="ECO:0000259" key="4">
    <source>
        <dbReference type="PROSITE" id="PS50158"/>
    </source>
</evidence>
<dbReference type="GO" id="GO:0006397">
    <property type="term" value="P:mRNA processing"/>
    <property type="evidence" value="ECO:0007669"/>
    <property type="project" value="UniProtKB-KW"/>
</dbReference>
<sequence length="156" mass="17789">MPNKPVIKKEKPREPFKPNTPKTHEQRKCHKCGFIGHLANNCLKKEKINEIVEREDQNDKEGESDSEKDTEESETSESDEINIINAQINNIDIIYEVLDVGSNFPKVGTSDTSLKNIQDARLHRTQTAKGMEYTAVKSSISTFMVEKKEEKVNLDI</sequence>
<dbReference type="PROSITE" id="PS50158">
    <property type="entry name" value="ZF_CCHC"/>
    <property type="match status" value="1"/>
</dbReference>
<dbReference type="Proteomes" id="UP000765509">
    <property type="component" value="Unassembled WGS sequence"/>
</dbReference>
<reference evidence="5" key="1">
    <citation type="submission" date="2021-03" db="EMBL/GenBank/DDBJ databases">
        <title>Draft genome sequence of rust myrtle Austropuccinia psidii MF-1, a brazilian biotype.</title>
        <authorList>
            <person name="Quecine M.C."/>
            <person name="Pachon D.M.R."/>
            <person name="Bonatelli M.L."/>
            <person name="Correr F.H."/>
            <person name="Franceschini L.M."/>
            <person name="Leite T.F."/>
            <person name="Margarido G.R.A."/>
            <person name="Almeida C.A."/>
            <person name="Ferrarezi J.A."/>
            <person name="Labate C.A."/>
        </authorList>
    </citation>
    <scope>NUCLEOTIDE SEQUENCE</scope>
    <source>
        <strain evidence="5">MF-1</strain>
    </source>
</reference>
<feature type="compositionally biased region" description="Basic and acidic residues" evidence="3">
    <location>
        <begin position="7"/>
        <end position="26"/>
    </location>
</feature>
<organism evidence="5 6">
    <name type="scientific">Austropuccinia psidii MF-1</name>
    <dbReference type="NCBI Taxonomy" id="1389203"/>
    <lineage>
        <taxon>Eukaryota</taxon>
        <taxon>Fungi</taxon>
        <taxon>Dikarya</taxon>
        <taxon>Basidiomycota</taxon>
        <taxon>Pucciniomycotina</taxon>
        <taxon>Pucciniomycetes</taxon>
        <taxon>Pucciniales</taxon>
        <taxon>Sphaerophragmiaceae</taxon>
        <taxon>Austropuccinia</taxon>
    </lineage>
</organism>
<keyword evidence="1" id="KW-0507">mRNA processing</keyword>
<keyword evidence="2" id="KW-0479">Metal-binding</keyword>
<feature type="domain" description="CCHC-type" evidence="4">
    <location>
        <begin position="27"/>
        <end position="42"/>
    </location>
</feature>
<evidence type="ECO:0000256" key="1">
    <source>
        <dbReference type="ARBA" id="ARBA00022664"/>
    </source>
</evidence>
<dbReference type="SUPFAM" id="SSF57756">
    <property type="entry name" value="Retrovirus zinc finger-like domains"/>
    <property type="match status" value="1"/>
</dbReference>
<proteinExistence type="predicted"/>
<feature type="compositionally biased region" description="Acidic residues" evidence="3">
    <location>
        <begin position="68"/>
        <end position="80"/>
    </location>
</feature>
<keyword evidence="6" id="KW-1185">Reference proteome</keyword>
<dbReference type="AlphaFoldDB" id="A0A9Q3DC52"/>
<accession>A0A9Q3DC52</accession>
<dbReference type="GO" id="GO:0008270">
    <property type="term" value="F:zinc ion binding"/>
    <property type="evidence" value="ECO:0007669"/>
    <property type="project" value="UniProtKB-KW"/>
</dbReference>
<evidence type="ECO:0000313" key="6">
    <source>
        <dbReference type="Proteomes" id="UP000765509"/>
    </source>
</evidence>
<dbReference type="EMBL" id="AVOT02016173">
    <property type="protein sequence ID" value="MBW0501151.1"/>
    <property type="molecule type" value="Genomic_DNA"/>
</dbReference>
<feature type="compositionally biased region" description="Basic and acidic residues" evidence="3">
    <location>
        <begin position="52"/>
        <end position="67"/>
    </location>
</feature>
<evidence type="ECO:0000313" key="5">
    <source>
        <dbReference type="EMBL" id="MBW0501151.1"/>
    </source>
</evidence>
<protein>
    <recommendedName>
        <fullName evidence="4">CCHC-type domain-containing protein</fullName>
    </recommendedName>
</protein>
<feature type="region of interest" description="Disordered" evidence="3">
    <location>
        <begin position="1"/>
        <end position="27"/>
    </location>
</feature>
<keyword evidence="2" id="KW-0862">Zinc</keyword>
<feature type="region of interest" description="Disordered" evidence="3">
    <location>
        <begin position="52"/>
        <end position="81"/>
    </location>
</feature>
<keyword evidence="2" id="KW-0863">Zinc-finger</keyword>
<name>A0A9Q3DC52_9BASI</name>
<dbReference type="InterPro" id="IPR001878">
    <property type="entry name" value="Znf_CCHC"/>
</dbReference>
<comment type="caution">
    <text evidence="5">The sequence shown here is derived from an EMBL/GenBank/DDBJ whole genome shotgun (WGS) entry which is preliminary data.</text>
</comment>
<dbReference type="GO" id="GO:0003676">
    <property type="term" value="F:nucleic acid binding"/>
    <property type="evidence" value="ECO:0007669"/>
    <property type="project" value="InterPro"/>
</dbReference>
<evidence type="ECO:0000256" key="2">
    <source>
        <dbReference type="PROSITE-ProRule" id="PRU00047"/>
    </source>
</evidence>
<gene>
    <name evidence="5" type="ORF">O181_040866</name>
</gene>